<sequence length="370" mass="41311">MPLFDVPGWSVKSDPVPEATSSSRKRRRASEDSDKLLAAEANLGKLMNRFKGNSSSQRVKEPKSADKSRKPKSKIDTHEDKKKAISLPRPLKAVDSRQSLHRPTKKIKTKCAVEESSPSVNVVQSKDGLTDLQKEMKESLNGARFRMINETLYKSNSSEAFSMMQGDKNVFEEYHTGFRHQVQSWPTNPVETYIAALSDYPPKTVIADFGCGDAAVAHALLPKGFTVLSFDLVSTNAFVVEADICNKLPLPGSEPLHDKGDGQGHTVDVVICALSLMGVNWPNCIREAWRVLRPGGELKVAEVASRFADDKQFISLITSIGFRLDSKDVSNTHFTTFEFRKVPRKPKTDREWTTILSKGDVLKPCEYKRR</sequence>
<reference evidence="11" key="1">
    <citation type="submission" date="2020-11" db="EMBL/GenBank/DDBJ databases">
        <title>Adaptations for nitrogen fixation in a non-lichenized fungal sporocarp promotes dispersal by wood-feeding termites.</title>
        <authorList>
            <consortium name="DOE Joint Genome Institute"/>
            <person name="Koch R.A."/>
            <person name="Yoon G."/>
            <person name="Arayal U."/>
            <person name="Lail K."/>
            <person name="Amirebrahimi M."/>
            <person name="Labutti K."/>
            <person name="Lipzen A."/>
            <person name="Riley R."/>
            <person name="Barry K."/>
            <person name="Henrissat B."/>
            <person name="Grigoriev I.V."/>
            <person name="Herr J.R."/>
            <person name="Aime M.C."/>
        </authorList>
    </citation>
    <scope>NUCLEOTIDE SEQUENCE</scope>
    <source>
        <strain evidence="11">MCA 3950</strain>
    </source>
</reference>
<evidence type="ECO:0000256" key="1">
    <source>
        <dbReference type="ARBA" id="ARBA00004604"/>
    </source>
</evidence>
<dbReference type="OrthoDB" id="10258825at2759"/>
<evidence type="ECO:0000256" key="8">
    <source>
        <dbReference type="ARBA" id="ARBA00076672"/>
    </source>
</evidence>
<dbReference type="SUPFAM" id="SSF53335">
    <property type="entry name" value="S-adenosyl-L-methionine-dependent methyltransferases"/>
    <property type="match status" value="1"/>
</dbReference>
<evidence type="ECO:0000256" key="7">
    <source>
        <dbReference type="ARBA" id="ARBA00023242"/>
    </source>
</evidence>
<keyword evidence="5 9" id="KW-0808">Transferase</keyword>
<comment type="similarity">
    <text evidence="2 9">Belongs to the methyltransferase superfamily. RRP8 family.</text>
</comment>
<comment type="subcellular location">
    <subcellularLocation>
        <location evidence="1 9">Nucleus</location>
        <location evidence="1 9">Nucleolus</location>
    </subcellularLocation>
</comment>
<dbReference type="InterPro" id="IPR029063">
    <property type="entry name" value="SAM-dependent_MTases_sf"/>
</dbReference>
<evidence type="ECO:0000313" key="12">
    <source>
        <dbReference type="Proteomes" id="UP000812287"/>
    </source>
</evidence>
<proteinExistence type="inferred from homology"/>
<protein>
    <recommendedName>
        <fullName evidence="8 9">Ribosomal RNA-processing protein 8</fullName>
        <ecNumber evidence="9">2.1.1.-</ecNumber>
    </recommendedName>
</protein>
<evidence type="ECO:0000256" key="2">
    <source>
        <dbReference type="ARBA" id="ARBA00006301"/>
    </source>
</evidence>
<dbReference type="GeneID" id="66104140"/>
<comment type="function">
    <text evidence="9">S-adenosyl-L-methionine-dependent methyltransferase that specifically methylates the N(1) position of adenine in helix 25.1 in 25S rRNA. Required both for ribosomal 40S and 60S subunits biogenesis. Required for efficient pre-rRNA cleavage at site A2.</text>
</comment>
<dbReference type="FunFam" id="1.10.10.2150:FF:000001">
    <property type="entry name" value="Ribosomal RNA-processing protein 8"/>
    <property type="match status" value="1"/>
</dbReference>
<gene>
    <name evidence="11" type="ORF">BT62DRAFT_679465</name>
</gene>
<dbReference type="EMBL" id="MU250528">
    <property type="protein sequence ID" value="KAG7449356.1"/>
    <property type="molecule type" value="Genomic_DNA"/>
</dbReference>
<evidence type="ECO:0000256" key="6">
    <source>
        <dbReference type="ARBA" id="ARBA00022691"/>
    </source>
</evidence>
<dbReference type="GO" id="GO:0016433">
    <property type="term" value="F:rRNA (adenine) methyltransferase activity"/>
    <property type="evidence" value="ECO:0007669"/>
    <property type="project" value="TreeGrafter"/>
</dbReference>
<dbReference type="InterPro" id="IPR042036">
    <property type="entry name" value="RRP8_N"/>
</dbReference>
<dbReference type="RefSeq" id="XP_043042856.1">
    <property type="nucleotide sequence ID" value="XM_043181844.1"/>
</dbReference>
<dbReference type="InterPro" id="IPR007823">
    <property type="entry name" value="RRP8"/>
</dbReference>
<dbReference type="PANTHER" id="PTHR12787">
    <property type="entry name" value="RIBOSOMAL RNA-PROCESSING PROTEIN 8"/>
    <property type="match status" value="1"/>
</dbReference>
<keyword evidence="6 9" id="KW-0949">S-adenosyl-L-methionine</keyword>
<name>A0A9P7VXH7_9AGAR</name>
<dbReference type="GO" id="GO:0042273">
    <property type="term" value="P:ribosomal large subunit biogenesis"/>
    <property type="evidence" value="ECO:0007669"/>
    <property type="project" value="TreeGrafter"/>
</dbReference>
<organism evidence="11 12">
    <name type="scientific">Guyanagaster necrorhizus</name>
    <dbReference type="NCBI Taxonomy" id="856835"/>
    <lineage>
        <taxon>Eukaryota</taxon>
        <taxon>Fungi</taxon>
        <taxon>Dikarya</taxon>
        <taxon>Basidiomycota</taxon>
        <taxon>Agaricomycotina</taxon>
        <taxon>Agaricomycetes</taxon>
        <taxon>Agaricomycetidae</taxon>
        <taxon>Agaricales</taxon>
        <taxon>Marasmiineae</taxon>
        <taxon>Physalacriaceae</taxon>
        <taxon>Guyanagaster</taxon>
    </lineage>
</organism>
<accession>A0A9P7VXH7</accession>
<dbReference type="GO" id="GO:0005730">
    <property type="term" value="C:nucleolus"/>
    <property type="evidence" value="ECO:0007669"/>
    <property type="project" value="UniProtKB-SubCell"/>
</dbReference>
<dbReference type="Proteomes" id="UP000812287">
    <property type="component" value="Unassembled WGS sequence"/>
</dbReference>
<dbReference type="Gene3D" id="3.40.50.150">
    <property type="entry name" value="Vaccinia Virus protein VP39"/>
    <property type="match status" value="1"/>
</dbReference>
<keyword evidence="4 9" id="KW-0489">Methyltransferase</keyword>
<evidence type="ECO:0000256" key="3">
    <source>
        <dbReference type="ARBA" id="ARBA00022552"/>
    </source>
</evidence>
<dbReference type="CDD" id="cd02440">
    <property type="entry name" value="AdoMet_MTases"/>
    <property type="match status" value="1"/>
</dbReference>
<evidence type="ECO:0000313" key="11">
    <source>
        <dbReference type="EMBL" id="KAG7449356.1"/>
    </source>
</evidence>
<keyword evidence="3 9" id="KW-0698">rRNA processing</keyword>
<feature type="region of interest" description="Disordered" evidence="10">
    <location>
        <begin position="1"/>
        <end position="86"/>
    </location>
</feature>
<dbReference type="Gene3D" id="1.10.10.2150">
    <property type="entry name" value="Ribosomal RNA-processing protein 8, N-terminal domain"/>
    <property type="match status" value="1"/>
</dbReference>
<dbReference type="EC" id="2.1.1.-" evidence="9"/>
<evidence type="ECO:0000256" key="4">
    <source>
        <dbReference type="ARBA" id="ARBA00022603"/>
    </source>
</evidence>
<comment type="caution">
    <text evidence="11">The sequence shown here is derived from an EMBL/GenBank/DDBJ whole genome shotgun (WGS) entry which is preliminary data.</text>
</comment>
<keyword evidence="7 9" id="KW-0539">Nucleus</keyword>
<evidence type="ECO:0000256" key="9">
    <source>
        <dbReference type="RuleBase" id="RU365074"/>
    </source>
</evidence>
<keyword evidence="12" id="KW-1185">Reference proteome</keyword>
<dbReference type="Pfam" id="PF05148">
    <property type="entry name" value="Methyltransf_8"/>
    <property type="match status" value="1"/>
</dbReference>
<feature type="compositionally biased region" description="Basic and acidic residues" evidence="10">
    <location>
        <begin position="58"/>
        <end position="83"/>
    </location>
</feature>
<dbReference type="AlphaFoldDB" id="A0A9P7VXH7"/>
<evidence type="ECO:0000256" key="10">
    <source>
        <dbReference type="SAM" id="MobiDB-lite"/>
    </source>
</evidence>
<evidence type="ECO:0000256" key="5">
    <source>
        <dbReference type="ARBA" id="ARBA00022679"/>
    </source>
</evidence>
<dbReference type="PANTHER" id="PTHR12787:SF0">
    <property type="entry name" value="RIBOSOMAL RNA-PROCESSING PROTEIN 8"/>
    <property type="match status" value="1"/>
</dbReference>